<dbReference type="Proteomes" id="UP000815325">
    <property type="component" value="Unassembled WGS sequence"/>
</dbReference>
<comment type="caution">
    <text evidence="1">The sequence shown here is derived from an EMBL/GenBank/DDBJ whole genome shotgun (WGS) entry which is preliminary data.</text>
</comment>
<proteinExistence type="predicted"/>
<evidence type="ECO:0008006" key="3">
    <source>
        <dbReference type="Google" id="ProtNLM"/>
    </source>
</evidence>
<keyword evidence="2" id="KW-1185">Reference proteome</keyword>
<organism evidence="1 2">
    <name type="scientific">Dunaliella salina</name>
    <name type="common">Green alga</name>
    <name type="synonym">Protococcus salinus</name>
    <dbReference type="NCBI Taxonomy" id="3046"/>
    <lineage>
        <taxon>Eukaryota</taxon>
        <taxon>Viridiplantae</taxon>
        <taxon>Chlorophyta</taxon>
        <taxon>core chlorophytes</taxon>
        <taxon>Chlorophyceae</taxon>
        <taxon>CS clade</taxon>
        <taxon>Chlamydomonadales</taxon>
        <taxon>Dunaliellaceae</taxon>
        <taxon>Dunaliella</taxon>
    </lineage>
</organism>
<evidence type="ECO:0000313" key="2">
    <source>
        <dbReference type="Proteomes" id="UP000815325"/>
    </source>
</evidence>
<accession>A0ABQ7FZZ6</accession>
<protein>
    <recommendedName>
        <fullName evidence="3">Encoded protein</fullName>
    </recommendedName>
</protein>
<gene>
    <name evidence="1" type="ORF">DUNSADRAFT_18520</name>
</gene>
<sequence length="130" mass="13456">MLSIPLALVGHHHHPCEGRGRPMLATCQRPCKALLVAVLPLLSADSDCGACELLPWLKVCCCTPSSDDTTLLLVSSCPLCCSPSAPPITEPKPPCAPTGWLGPPPIIEPKPTCAPTGWLGGAAPEAARFG</sequence>
<name>A0ABQ7FZZ6_DUNSA</name>
<reference evidence="1" key="1">
    <citation type="submission" date="2017-08" db="EMBL/GenBank/DDBJ databases">
        <authorList>
            <person name="Polle J.E."/>
            <person name="Barry K."/>
            <person name="Cushman J."/>
            <person name="Schmutz J."/>
            <person name="Tran D."/>
            <person name="Hathwaick L.T."/>
            <person name="Yim W.C."/>
            <person name="Jenkins J."/>
            <person name="Mckie-Krisberg Z.M."/>
            <person name="Prochnik S."/>
            <person name="Lindquist E."/>
            <person name="Dockter R.B."/>
            <person name="Adam C."/>
            <person name="Molina H."/>
            <person name="Bunkerborg J."/>
            <person name="Jin E."/>
            <person name="Buchheim M."/>
            <person name="Magnuson J."/>
        </authorList>
    </citation>
    <scope>NUCLEOTIDE SEQUENCE</scope>
    <source>
        <strain evidence="1">CCAP 19/18</strain>
    </source>
</reference>
<dbReference type="EMBL" id="MU070397">
    <property type="protein sequence ID" value="KAF5827926.1"/>
    <property type="molecule type" value="Genomic_DNA"/>
</dbReference>
<evidence type="ECO:0000313" key="1">
    <source>
        <dbReference type="EMBL" id="KAF5827926.1"/>
    </source>
</evidence>